<dbReference type="RefSeq" id="WP_208354129.1">
    <property type="nucleotide sequence ID" value="NZ_JAALHA020000002.1"/>
</dbReference>
<dbReference type="Proteomes" id="UP000667802">
    <property type="component" value="Unassembled WGS sequence"/>
</dbReference>
<accession>A0AAP5I888</accession>
<organism evidence="3 4">
    <name type="scientific">Aetokthonos hydrillicola Thurmond2011</name>
    <dbReference type="NCBI Taxonomy" id="2712845"/>
    <lineage>
        <taxon>Bacteria</taxon>
        <taxon>Bacillati</taxon>
        <taxon>Cyanobacteriota</taxon>
        <taxon>Cyanophyceae</taxon>
        <taxon>Nostocales</taxon>
        <taxon>Hapalosiphonaceae</taxon>
        <taxon>Aetokthonos</taxon>
    </lineage>
</organism>
<feature type="compositionally biased region" description="Polar residues" evidence="1">
    <location>
        <begin position="77"/>
        <end position="86"/>
    </location>
</feature>
<evidence type="ECO:0000256" key="1">
    <source>
        <dbReference type="SAM" id="MobiDB-lite"/>
    </source>
</evidence>
<reference evidence="4" key="1">
    <citation type="journal article" date="2021" name="Science">
        <title>Hunting the eagle killer: A cyanobacterial neurotoxin causes vacuolar myelinopathy.</title>
        <authorList>
            <person name="Breinlinger S."/>
            <person name="Phillips T.J."/>
            <person name="Haram B.N."/>
            <person name="Mares J."/>
            <person name="Martinez Yerena J.A."/>
            <person name="Hrouzek P."/>
            <person name="Sobotka R."/>
            <person name="Henderson W.M."/>
            <person name="Schmieder P."/>
            <person name="Williams S.M."/>
            <person name="Lauderdale J.D."/>
            <person name="Wilde H.D."/>
            <person name="Gerrin W."/>
            <person name="Kust A."/>
            <person name="Washington J.W."/>
            <person name="Wagner C."/>
            <person name="Geier B."/>
            <person name="Liebeke M."/>
            <person name="Enke H."/>
            <person name="Niedermeyer T.H.J."/>
            <person name="Wilde S.B."/>
        </authorList>
    </citation>
    <scope>NUCLEOTIDE SEQUENCE [LARGE SCALE GENOMIC DNA]</scope>
    <source>
        <strain evidence="4">Thurmond2011</strain>
    </source>
</reference>
<gene>
    <name evidence="3" type="ORF">G7B40_006900</name>
</gene>
<keyword evidence="2" id="KW-0472">Membrane</keyword>
<comment type="caution">
    <text evidence="3">The sequence shown here is derived from an EMBL/GenBank/DDBJ whole genome shotgun (WGS) entry which is preliminary data.</text>
</comment>
<dbReference type="AlphaFoldDB" id="A0AAP5I888"/>
<feature type="compositionally biased region" description="Polar residues" evidence="1">
    <location>
        <begin position="161"/>
        <end position="171"/>
    </location>
</feature>
<evidence type="ECO:0000313" key="4">
    <source>
        <dbReference type="Proteomes" id="UP000667802"/>
    </source>
</evidence>
<dbReference type="EMBL" id="JAALHA020000002">
    <property type="protein sequence ID" value="MDR9894300.1"/>
    <property type="molecule type" value="Genomic_DNA"/>
</dbReference>
<keyword evidence="4" id="KW-1185">Reference proteome</keyword>
<evidence type="ECO:0008006" key="5">
    <source>
        <dbReference type="Google" id="ProtNLM"/>
    </source>
</evidence>
<evidence type="ECO:0000256" key="2">
    <source>
        <dbReference type="SAM" id="Phobius"/>
    </source>
</evidence>
<evidence type="ECO:0000313" key="3">
    <source>
        <dbReference type="EMBL" id="MDR9894300.1"/>
    </source>
</evidence>
<feature type="region of interest" description="Disordered" evidence="1">
    <location>
        <begin position="157"/>
        <end position="177"/>
    </location>
</feature>
<feature type="compositionally biased region" description="Polar residues" evidence="1">
    <location>
        <begin position="97"/>
        <end position="131"/>
    </location>
</feature>
<protein>
    <recommendedName>
        <fullName evidence="5">SPOR domain-containing protein</fullName>
    </recommendedName>
</protein>
<sequence>MSQNPLIDLGIQSSTPVQLKPALAAALASLEVKLDQELARYRRTKTVYRNLSQPRVGSFTSSQLQQLTLLSMKESVKNTSQESGTENQKEPPATVTAAATSLSQQEELSVPDQTNTPSIPSSQTFQQTPVTPKTEELQNLTITANTTEITNSTSIVSTVTPQAPESNNKNPVQPDDFLDSSEALLRSLAEEQTNTPKQTNPNNSLLSPLGIGSMLLLLLASLTFGFVVFNPKSISQFNLKGVFTSKTTTKVENTAAQSKKTKLGDEPALTPIPKYPNLAQRELPEVRDPNDVVGLKPKPNPTSISSPYSISTTNPSTTPYQLQPIQPVAPTINNSPPILTATTPLSPFSQKPVAIDTQIKPSKDGFYHIVTENQGLQAFNSARKIVPDAYLSADGKFIYMGAVKNKDKAQQLIQQLEAKGIKARVQP</sequence>
<feature type="compositionally biased region" description="Low complexity" evidence="1">
    <location>
        <begin position="301"/>
        <end position="315"/>
    </location>
</feature>
<keyword evidence="2" id="KW-0812">Transmembrane</keyword>
<feature type="region of interest" description="Disordered" evidence="1">
    <location>
        <begin position="74"/>
        <end position="136"/>
    </location>
</feature>
<proteinExistence type="predicted"/>
<feature type="region of interest" description="Disordered" evidence="1">
    <location>
        <begin position="289"/>
        <end position="315"/>
    </location>
</feature>
<feature type="transmembrane region" description="Helical" evidence="2">
    <location>
        <begin position="205"/>
        <end position="229"/>
    </location>
</feature>
<keyword evidence="2" id="KW-1133">Transmembrane helix</keyword>
<feature type="region of interest" description="Disordered" evidence="1">
    <location>
        <begin position="255"/>
        <end position="274"/>
    </location>
</feature>
<name>A0AAP5I888_9CYAN</name>